<organism evidence="1 2">
    <name type="scientific">Staphylotrichum longicolle</name>
    <dbReference type="NCBI Taxonomy" id="669026"/>
    <lineage>
        <taxon>Eukaryota</taxon>
        <taxon>Fungi</taxon>
        <taxon>Dikarya</taxon>
        <taxon>Ascomycota</taxon>
        <taxon>Pezizomycotina</taxon>
        <taxon>Sordariomycetes</taxon>
        <taxon>Sordariomycetidae</taxon>
        <taxon>Sordariales</taxon>
        <taxon>Chaetomiaceae</taxon>
        <taxon>Staphylotrichum</taxon>
    </lineage>
</organism>
<reference evidence="1" key="1">
    <citation type="submission" date="2023-02" db="EMBL/GenBank/DDBJ databases">
        <authorList>
            <person name="Palmer J.M."/>
        </authorList>
    </citation>
    <scope>NUCLEOTIDE SEQUENCE</scope>
    <source>
        <strain evidence="1">FW57</strain>
    </source>
</reference>
<evidence type="ECO:0000313" key="2">
    <source>
        <dbReference type="Proteomes" id="UP001197093"/>
    </source>
</evidence>
<name>A0AAD4F2P0_9PEZI</name>
<keyword evidence="2" id="KW-1185">Reference proteome</keyword>
<sequence>MAIIGSFPCCRSATALSRDGRADIYSGCASCEEPLDNLMMVTLRGCLQRSTTADFGTIGVDISSGSEEALNDCQIAAPGGCLQRSATTEFSSIGVNISSGGEEALDNFQIAFVASGFSEQPFDDIEIPDRGSCLYRRPAIAPRGLDVDIGASREKALNYFETASFRSCL</sequence>
<dbReference type="AlphaFoldDB" id="A0AAD4F2P0"/>
<comment type="caution">
    <text evidence="1">The sequence shown here is derived from an EMBL/GenBank/DDBJ whole genome shotgun (WGS) entry which is preliminary data.</text>
</comment>
<evidence type="ECO:0000313" key="1">
    <source>
        <dbReference type="EMBL" id="KAG7291981.1"/>
    </source>
</evidence>
<proteinExistence type="predicted"/>
<gene>
    <name evidence="1" type="ORF">NEMBOFW57_002010</name>
</gene>
<protein>
    <submittedName>
        <fullName evidence="1">Uncharacterized protein</fullName>
    </submittedName>
</protein>
<accession>A0AAD4F2P0</accession>
<dbReference type="Proteomes" id="UP001197093">
    <property type="component" value="Unassembled WGS sequence"/>
</dbReference>
<dbReference type="EMBL" id="JAHCVI010000001">
    <property type="protein sequence ID" value="KAG7291981.1"/>
    <property type="molecule type" value="Genomic_DNA"/>
</dbReference>